<protein>
    <submittedName>
        <fullName evidence="2">Uncharacterized protein</fullName>
    </submittedName>
</protein>
<comment type="caution">
    <text evidence="2">The sequence shown here is derived from an EMBL/GenBank/DDBJ whole genome shotgun (WGS) entry which is preliminary data.</text>
</comment>
<proteinExistence type="predicted"/>
<evidence type="ECO:0000313" key="3">
    <source>
        <dbReference type="Proteomes" id="UP000616885"/>
    </source>
</evidence>
<organism evidence="2 3">
    <name type="scientific">Bionectria ochroleuca</name>
    <name type="common">Gliocladium roseum</name>
    <dbReference type="NCBI Taxonomy" id="29856"/>
    <lineage>
        <taxon>Eukaryota</taxon>
        <taxon>Fungi</taxon>
        <taxon>Dikarya</taxon>
        <taxon>Ascomycota</taxon>
        <taxon>Pezizomycotina</taxon>
        <taxon>Sordariomycetes</taxon>
        <taxon>Hypocreomycetidae</taxon>
        <taxon>Hypocreales</taxon>
        <taxon>Bionectriaceae</taxon>
        <taxon>Clonostachys</taxon>
    </lineage>
</organism>
<gene>
    <name evidence="2" type="ORF">IM811_017361</name>
</gene>
<feature type="region of interest" description="Disordered" evidence="1">
    <location>
        <begin position="136"/>
        <end position="161"/>
    </location>
</feature>
<accession>A0A8H7N3T9</accession>
<reference evidence="2" key="1">
    <citation type="submission" date="2020-10" db="EMBL/GenBank/DDBJ databases">
        <title>High-Quality Genome Resource of Clonostachys rosea strain S41 by Oxford Nanopore Long-Read Sequencing.</title>
        <authorList>
            <person name="Wang H."/>
        </authorList>
    </citation>
    <scope>NUCLEOTIDE SEQUENCE</scope>
    <source>
        <strain evidence="2">S41</strain>
    </source>
</reference>
<evidence type="ECO:0000256" key="1">
    <source>
        <dbReference type="SAM" id="MobiDB-lite"/>
    </source>
</evidence>
<dbReference type="AlphaFoldDB" id="A0A8H7N3T9"/>
<dbReference type="Proteomes" id="UP000616885">
    <property type="component" value="Unassembled WGS sequence"/>
</dbReference>
<name>A0A8H7N3T9_BIOOC</name>
<evidence type="ECO:0000313" key="2">
    <source>
        <dbReference type="EMBL" id="KAF9747856.1"/>
    </source>
</evidence>
<dbReference type="EMBL" id="JADCTT010000009">
    <property type="protein sequence ID" value="KAF9747856.1"/>
    <property type="molecule type" value="Genomic_DNA"/>
</dbReference>
<sequence>MPSQQELSRVSMALKALLGAVKDLEDAFTDLFGDHILWQESYGRDPSGLREGSMQKHVFAYLRDFISAVEGPPDLSFASLTPWNHSRTLRISLVLHAGVADILRHMQDHEMIPEGIDRFIGFVLFHMDEIVRFGESTSASESQSTSEGSRSIGEGSESSGV</sequence>